<evidence type="ECO:0000313" key="7">
    <source>
        <dbReference type="Proteomes" id="UP000323142"/>
    </source>
</evidence>
<dbReference type="InterPro" id="IPR010982">
    <property type="entry name" value="Lambda_DNA-bd_dom_sf"/>
</dbReference>
<dbReference type="Pfam" id="PF13377">
    <property type="entry name" value="Peripla_BP_3"/>
    <property type="match status" value="1"/>
</dbReference>
<evidence type="ECO:0000256" key="1">
    <source>
        <dbReference type="ARBA" id="ARBA00022491"/>
    </source>
</evidence>
<dbReference type="Proteomes" id="UP000323142">
    <property type="component" value="Unassembled WGS sequence"/>
</dbReference>
<dbReference type="InterPro" id="IPR028082">
    <property type="entry name" value="Peripla_BP_I"/>
</dbReference>
<dbReference type="PROSITE" id="PS50932">
    <property type="entry name" value="HTH_LACI_2"/>
    <property type="match status" value="1"/>
</dbReference>
<keyword evidence="4" id="KW-0804">Transcription</keyword>
<accession>A0A5B2VB22</accession>
<dbReference type="Gene3D" id="3.40.50.2300">
    <property type="match status" value="2"/>
</dbReference>
<dbReference type="CDD" id="cd01392">
    <property type="entry name" value="HTH_LacI"/>
    <property type="match status" value="1"/>
</dbReference>
<dbReference type="OrthoDB" id="60111at2"/>
<organism evidence="6 7">
    <name type="scientific">Salinarimonas soli</name>
    <dbReference type="NCBI Taxonomy" id="1638099"/>
    <lineage>
        <taxon>Bacteria</taxon>
        <taxon>Pseudomonadati</taxon>
        <taxon>Pseudomonadota</taxon>
        <taxon>Alphaproteobacteria</taxon>
        <taxon>Hyphomicrobiales</taxon>
        <taxon>Salinarimonadaceae</taxon>
        <taxon>Salinarimonas</taxon>
    </lineage>
</organism>
<keyword evidence="7" id="KW-1185">Reference proteome</keyword>
<dbReference type="AlphaFoldDB" id="A0A5B2VB22"/>
<dbReference type="InterPro" id="IPR000843">
    <property type="entry name" value="HTH_LacI"/>
</dbReference>
<sequence>MSATLKDVARAAQVSPATASLVLNGKGVISDETRARVLAEATRLKYGIRSRRAPRSGDARTLLFLKIAKHGHTVNRDHSTFIADYIDGMSEEAHRRGYTLEVVSHEGNSIERIAASLGQRSANGIIVLGTELSEADVRRLQATDRPTVFIDTHFDRLDANFVNMNNRDAIQLIVAHLHDRGFRRIGFVGSPVETVNFRLRLEAFIEGMRLLQLAADPDDVLMVDSTFEGAARDMADHLRRGITLPECLVCTNDIVAYGCIKALREANVRLPEDLSVVGFDNLPLAEALDPPLTTIDVSKRRIGSLAISILDDELRAAEPQPTVKALVGASLIVRGSVLGPGTRADRAHLLTA</sequence>
<evidence type="ECO:0000256" key="3">
    <source>
        <dbReference type="ARBA" id="ARBA00023125"/>
    </source>
</evidence>
<evidence type="ECO:0000256" key="2">
    <source>
        <dbReference type="ARBA" id="ARBA00023015"/>
    </source>
</evidence>
<dbReference type="InterPro" id="IPR046335">
    <property type="entry name" value="LacI/GalR-like_sensor"/>
</dbReference>
<proteinExistence type="predicted"/>
<dbReference type="PANTHER" id="PTHR30146:SF148">
    <property type="entry name" value="HTH-TYPE TRANSCRIPTIONAL REPRESSOR PURR-RELATED"/>
    <property type="match status" value="1"/>
</dbReference>
<dbReference type="GO" id="GO:0003700">
    <property type="term" value="F:DNA-binding transcription factor activity"/>
    <property type="evidence" value="ECO:0007669"/>
    <property type="project" value="TreeGrafter"/>
</dbReference>
<dbReference type="Gene3D" id="1.10.260.40">
    <property type="entry name" value="lambda repressor-like DNA-binding domains"/>
    <property type="match status" value="1"/>
</dbReference>
<dbReference type="SUPFAM" id="SSF47413">
    <property type="entry name" value="lambda repressor-like DNA-binding domains"/>
    <property type="match status" value="1"/>
</dbReference>
<reference evidence="6 7" key="1">
    <citation type="submission" date="2019-09" db="EMBL/GenBank/DDBJ databases">
        <title>Salinarimonas rosea gen. nov., sp. nov., a new member of the a-2 subgroup of the Proteobacteria.</title>
        <authorList>
            <person name="Liu J."/>
        </authorList>
    </citation>
    <scope>NUCLEOTIDE SEQUENCE [LARGE SCALE GENOMIC DNA]</scope>
    <source>
        <strain evidence="6 7">BN140002</strain>
    </source>
</reference>
<dbReference type="Pfam" id="PF00356">
    <property type="entry name" value="LacI"/>
    <property type="match status" value="1"/>
</dbReference>
<dbReference type="GO" id="GO:0000976">
    <property type="term" value="F:transcription cis-regulatory region binding"/>
    <property type="evidence" value="ECO:0007669"/>
    <property type="project" value="TreeGrafter"/>
</dbReference>
<dbReference type="EMBL" id="VUOA01000034">
    <property type="protein sequence ID" value="KAA2235630.1"/>
    <property type="molecule type" value="Genomic_DNA"/>
</dbReference>
<dbReference type="PANTHER" id="PTHR30146">
    <property type="entry name" value="LACI-RELATED TRANSCRIPTIONAL REPRESSOR"/>
    <property type="match status" value="1"/>
</dbReference>
<dbReference type="RefSeq" id="WP_149820545.1">
    <property type="nucleotide sequence ID" value="NZ_VUOA01000034.1"/>
</dbReference>
<dbReference type="SUPFAM" id="SSF53822">
    <property type="entry name" value="Periplasmic binding protein-like I"/>
    <property type="match status" value="1"/>
</dbReference>
<reference evidence="6 7" key="2">
    <citation type="submission" date="2019-09" db="EMBL/GenBank/DDBJ databases">
        <authorList>
            <person name="Jin C."/>
        </authorList>
    </citation>
    <scope>NUCLEOTIDE SEQUENCE [LARGE SCALE GENOMIC DNA]</scope>
    <source>
        <strain evidence="6 7">BN140002</strain>
    </source>
</reference>
<keyword evidence="2" id="KW-0805">Transcription regulation</keyword>
<name>A0A5B2VB22_9HYPH</name>
<evidence type="ECO:0000256" key="4">
    <source>
        <dbReference type="ARBA" id="ARBA00023163"/>
    </source>
</evidence>
<comment type="caution">
    <text evidence="6">The sequence shown here is derived from an EMBL/GenBank/DDBJ whole genome shotgun (WGS) entry which is preliminary data.</text>
</comment>
<evidence type="ECO:0000313" key="6">
    <source>
        <dbReference type="EMBL" id="KAA2235630.1"/>
    </source>
</evidence>
<gene>
    <name evidence="6" type="ORF">F0L46_19240</name>
</gene>
<protein>
    <submittedName>
        <fullName evidence="6">LacI family transcriptional regulator</fullName>
    </submittedName>
</protein>
<keyword evidence="3" id="KW-0238">DNA-binding</keyword>
<dbReference type="PROSITE" id="PS00356">
    <property type="entry name" value="HTH_LACI_1"/>
    <property type="match status" value="1"/>
</dbReference>
<feature type="domain" description="HTH lacI-type" evidence="5">
    <location>
        <begin position="3"/>
        <end position="56"/>
    </location>
</feature>
<keyword evidence="1" id="KW-0678">Repressor</keyword>
<evidence type="ECO:0000259" key="5">
    <source>
        <dbReference type="PROSITE" id="PS50932"/>
    </source>
</evidence>
<dbReference type="SMART" id="SM00354">
    <property type="entry name" value="HTH_LACI"/>
    <property type="match status" value="1"/>
</dbReference>